<reference evidence="2 3" key="1">
    <citation type="submission" date="2023-05" db="EMBL/GenBank/DDBJ databases">
        <title>Streptantibioticus silvisoli sp. nov., acidotolerant actinomycetes 1 from pine litter.</title>
        <authorList>
            <person name="Swiecimska M."/>
            <person name="Golinska P."/>
            <person name="Sangal V."/>
            <person name="Wachnowicz B."/>
            <person name="Goodfellow M."/>
        </authorList>
    </citation>
    <scope>NUCLEOTIDE SEQUENCE [LARGE SCALE GENOMIC DNA]</scope>
    <source>
        <strain evidence="2 3">SL54</strain>
    </source>
</reference>
<evidence type="ECO:0008006" key="4">
    <source>
        <dbReference type="Google" id="ProtNLM"/>
    </source>
</evidence>
<dbReference type="InterPro" id="IPR028082">
    <property type="entry name" value="Peripla_BP_I"/>
</dbReference>
<sequence>MFLKNMKNVEKESDVWSSSTIKGVGEVLSQIEAAFTQDTRTKNPKLKFTRFKLVHWLMTVDHPEISGARRERKVLAEIRKYNVTQSPTLTAVANFFRNGADEKTKDILSGWANGSKAVESIPLKALLLLGQIVVFLLFWARTQGRSKFLSQKYWWFMHQPHLAPELSGKFSHFALRLTKEELGNEAPEYATRLLVNAFLEDLRAAYKIRPLECGKPRRRTYPVVLLDNITSTNGGFRLLELINVVRNQTGQFDPLLMITAGTEIPPHGTPDAKNRTKYPPSNSLHAYEVWQGQLLRDRRARRDTAWYLPLTLPESGDRTRWPSIRKMDELSARRRTLRPGRWMSRVTHTGLIVLLVGGVTAVPACHHRRYLQEHCQTREPDLVRLRSSVASRWTCVGVTTSGHNLFDPSDPDTTSVENTVEKQNQRAVQLHRDFPDRPYITLIPLWALTSADHTSASLTADRESLEGLAVAQQQQEGKSADSDPIVRILLANAGPDMSDGVRAAQKIADEERRDKSVAAVVGLDMSSSNTERTIKELTHSGIPMIASTLSADDLTSLSKLYFQVSPRNIREAALVANFVKSLLPSAGETNNRANASTSSAADTAKDRTGSAASGKTKGENKGGPAGPAGYKVKIFYSNDRADTYSKNLADDAEAQFRDLKFGKTSKIAYTPSGGKGLDFSAREAGMSTCGDTKEYVFFAGRGDPDFRSFMDGARQCNSKVVVVGGDDVSRFVAADGKDLGYPAYYYVSFASISTGSGGKSPGRQSASTAADRYANTLQGLFPFEHPNPGSSDGHAALSYDAAQVAITAASYLASGATLPVSAGTEWREITAIGQPGKDSEDRSYLGISGRINYSDGNLQYPEDKEVEIRRVADDGGVNTQVAICGDPQSSASWCAKLPH</sequence>
<accession>A0ABT6VWL0</accession>
<dbReference type="RefSeq" id="WP_282704378.1">
    <property type="nucleotide sequence ID" value="NZ_JAAGKO020000002.1"/>
</dbReference>
<name>A0ABT6VWL0_9ACTN</name>
<protein>
    <recommendedName>
        <fullName evidence="4">Leucine-binding protein domain-containing protein</fullName>
    </recommendedName>
</protein>
<organism evidence="2 3">
    <name type="scientific">Streptantibioticus silvisoli</name>
    <dbReference type="NCBI Taxonomy" id="2705255"/>
    <lineage>
        <taxon>Bacteria</taxon>
        <taxon>Bacillati</taxon>
        <taxon>Actinomycetota</taxon>
        <taxon>Actinomycetes</taxon>
        <taxon>Kitasatosporales</taxon>
        <taxon>Streptomycetaceae</taxon>
        <taxon>Streptantibioticus</taxon>
    </lineage>
</organism>
<gene>
    <name evidence="2" type="ORF">POF43_002780</name>
</gene>
<keyword evidence="3" id="KW-1185">Reference proteome</keyword>
<evidence type="ECO:0000313" key="3">
    <source>
        <dbReference type="Proteomes" id="UP001156398"/>
    </source>
</evidence>
<feature type="compositionally biased region" description="Low complexity" evidence="1">
    <location>
        <begin position="589"/>
        <end position="602"/>
    </location>
</feature>
<dbReference type="EMBL" id="JAAGKO020000002">
    <property type="protein sequence ID" value="MDI5961656.1"/>
    <property type="molecule type" value="Genomic_DNA"/>
</dbReference>
<dbReference type="Gene3D" id="3.40.50.2300">
    <property type="match status" value="1"/>
</dbReference>
<evidence type="ECO:0000256" key="1">
    <source>
        <dbReference type="SAM" id="MobiDB-lite"/>
    </source>
</evidence>
<dbReference type="SUPFAM" id="SSF53822">
    <property type="entry name" value="Periplasmic binding protein-like I"/>
    <property type="match status" value="2"/>
</dbReference>
<feature type="region of interest" description="Disordered" evidence="1">
    <location>
        <begin position="586"/>
        <end position="625"/>
    </location>
</feature>
<evidence type="ECO:0000313" key="2">
    <source>
        <dbReference type="EMBL" id="MDI5961656.1"/>
    </source>
</evidence>
<comment type="caution">
    <text evidence="2">The sequence shown here is derived from an EMBL/GenBank/DDBJ whole genome shotgun (WGS) entry which is preliminary data.</text>
</comment>
<proteinExistence type="predicted"/>
<dbReference type="Proteomes" id="UP001156398">
    <property type="component" value="Unassembled WGS sequence"/>
</dbReference>